<proteinExistence type="predicted"/>
<dbReference type="AlphaFoldDB" id="A0A447PLB3"/>
<dbReference type="EMBL" id="LR134149">
    <property type="protein sequence ID" value="VEA39258.1"/>
    <property type="molecule type" value="Genomic_DNA"/>
</dbReference>
<evidence type="ECO:0000256" key="1">
    <source>
        <dbReference type="SAM" id="MobiDB-lite"/>
    </source>
</evidence>
<name>A0A447PLB3_SALET</name>
<organism evidence="2 3">
    <name type="scientific">Salmonella enterica I</name>
    <dbReference type="NCBI Taxonomy" id="59201"/>
    <lineage>
        <taxon>Bacteria</taxon>
        <taxon>Pseudomonadati</taxon>
        <taxon>Pseudomonadota</taxon>
        <taxon>Gammaproteobacteria</taxon>
        <taxon>Enterobacterales</taxon>
        <taxon>Enterobacteriaceae</taxon>
        <taxon>Salmonella</taxon>
    </lineage>
</organism>
<dbReference type="SUPFAM" id="SSF144059">
    <property type="entry name" value="ImpE-like"/>
    <property type="match status" value="1"/>
</dbReference>
<dbReference type="InterPro" id="IPR011990">
    <property type="entry name" value="TPR-like_helical_dom_sf"/>
</dbReference>
<dbReference type="Pfam" id="PF07024">
    <property type="entry name" value="ImpE"/>
    <property type="match status" value="1"/>
</dbReference>
<dbReference type="NCBIfam" id="NF033419">
    <property type="entry name" value="T6SS_TagK_dom"/>
    <property type="match status" value="1"/>
</dbReference>
<dbReference type="Gene3D" id="1.25.40.10">
    <property type="entry name" value="Tetratricopeptide repeat domain"/>
    <property type="match status" value="1"/>
</dbReference>
<evidence type="ECO:0000313" key="2">
    <source>
        <dbReference type="EMBL" id="VEA39258.1"/>
    </source>
</evidence>
<protein>
    <submittedName>
        <fullName evidence="2">Putative cytoplasmic protein</fullName>
    </submittedName>
</protein>
<sequence>MNGVCHPGALPRTNDESRPDVSFPQLVQSSESVAEYLDLDWFKQQQLNPQNPFDIIPVRETAPSYTGHEADSTLHQLYQEYQQALRPSGQEKPLRDKPFPRNEDAVTQDLTSLYDKKGDTDTLQDMVAGAPGIDAILDTLDTTGEGEMHWLAMESMPDILQLLSPEQAGKTAHSEILPDLTRREHRIIGIDSHYRITPTQKNGNTAHEKTDTLPATLSALLQEYSIAEGIQMAEQQVRENPAKALCRHSLFQLLCVAGDWSRALHQLQLCARMEANYTRRPGCTGSWFAAKCSAAPFFRVNNDPVSFCRSPFGWSHCWRHSPVMTIPVRLINTVIPHWKPITDTGGQWNGGAFDWASDSDSRLGPVLELVTGGVYIWLPFSQIRSLESPQPTRLTDLLWKPINITLMNGDTHGAWLFTRYSGSESASDALRLCRETAWQDGPGETTVRALGRKCG</sequence>
<dbReference type="NCBIfam" id="NF033418">
    <property type="entry name" value="T6SS_TagK"/>
    <property type="match status" value="1"/>
</dbReference>
<evidence type="ECO:0000313" key="3">
    <source>
        <dbReference type="Proteomes" id="UP000277214"/>
    </source>
</evidence>
<reference evidence="2 3" key="1">
    <citation type="submission" date="2018-12" db="EMBL/GenBank/DDBJ databases">
        <authorList>
            <consortium name="Pathogen Informatics"/>
        </authorList>
    </citation>
    <scope>NUCLEOTIDE SEQUENCE [LARGE SCALE GENOMIC DNA]</scope>
    <source>
        <strain evidence="2 3">NCTC8272</strain>
    </source>
</reference>
<dbReference type="InterPro" id="IPR009211">
    <property type="entry name" value="TagJ"/>
</dbReference>
<gene>
    <name evidence="2" type="ORF">NCTC8272_03064</name>
</gene>
<dbReference type="InterPro" id="IPR047914">
    <property type="entry name" value="TagK-like_C"/>
</dbReference>
<accession>A0A447PLB3</accession>
<dbReference type="Proteomes" id="UP000277214">
    <property type="component" value="Chromosome 1"/>
</dbReference>
<feature type="region of interest" description="Disordered" evidence="1">
    <location>
        <begin position="1"/>
        <end position="21"/>
    </location>
</feature>